<dbReference type="InterPro" id="IPR052022">
    <property type="entry name" value="26kDa_periplasmic_antigen"/>
</dbReference>
<dbReference type="GO" id="GO:0006974">
    <property type="term" value="P:DNA damage response"/>
    <property type="evidence" value="ECO:0007669"/>
    <property type="project" value="TreeGrafter"/>
</dbReference>
<accession>A0A4R6YA55</accession>
<evidence type="ECO:0000313" key="2">
    <source>
        <dbReference type="Proteomes" id="UP000294480"/>
    </source>
</evidence>
<gene>
    <name evidence="1" type="ORF">DFR44_104104</name>
</gene>
<proteinExistence type="predicted"/>
<dbReference type="PANTHER" id="PTHR34387:SF1">
    <property type="entry name" value="PERIPLASMIC IMMUNOGENIC PROTEIN"/>
    <property type="match status" value="1"/>
</dbReference>
<dbReference type="EMBL" id="SNZE01000004">
    <property type="protein sequence ID" value="TDR32385.1"/>
    <property type="molecule type" value="Genomic_DNA"/>
</dbReference>
<dbReference type="Gene3D" id="3.30.110.170">
    <property type="entry name" value="Protein of unknown function (DUF541), domain 1"/>
    <property type="match status" value="1"/>
</dbReference>
<dbReference type="PANTHER" id="PTHR34387">
    <property type="entry name" value="SLR1258 PROTEIN"/>
    <property type="match status" value="1"/>
</dbReference>
<dbReference type="Proteomes" id="UP000294480">
    <property type="component" value="Unassembled WGS sequence"/>
</dbReference>
<dbReference type="Gene3D" id="3.30.70.2970">
    <property type="entry name" value="Protein of unknown function (DUF541), domain 2"/>
    <property type="match status" value="1"/>
</dbReference>
<sequence>MVGAVQAPLAFAQNVNVNQNGTLVEMCAMAQQEVEQDRANVQVSYKFENRDKRIAADEVNKTMTAVIQRIKTSFPEVKIDNQNYNTYQQHTSKGQAKEWTVEQTFTLESKNPKEVPSLVSMLQEAGITINGMNSFVAPETAQRMQEKLYNEAFKDVQLRLSAISSGMGRSNAWQIVHIDTTGQRGCGAGRPMPMMAVYRKAMMDESPLAVAAPSFEAGKEAVQLSLWVAAKMK</sequence>
<dbReference type="AlphaFoldDB" id="A0A4R6YA55"/>
<dbReference type="Pfam" id="PF04402">
    <property type="entry name" value="SIMPL"/>
    <property type="match status" value="1"/>
</dbReference>
<reference evidence="1 2" key="1">
    <citation type="submission" date="2019-03" db="EMBL/GenBank/DDBJ databases">
        <title>Genomic Encyclopedia of Type Strains, Phase IV (KMG-IV): sequencing the most valuable type-strain genomes for metagenomic binning, comparative biology and taxonomic classification.</title>
        <authorList>
            <person name="Goeker M."/>
        </authorList>
    </citation>
    <scope>NUCLEOTIDE SEQUENCE [LARGE SCALE GENOMIC DNA]</scope>
    <source>
        <strain evidence="1 2">DSM 102852</strain>
    </source>
</reference>
<protein>
    <submittedName>
        <fullName evidence="1">Putative secreted protein</fullName>
    </submittedName>
</protein>
<comment type="caution">
    <text evidence="1">The sequence shown here is derived from an EMBL/GenBank/DDBJ whole genome shotgun (WGS) entry which is preliminary data.</text>
</comment>
<organism evidence="1 2">
    <name type="scientific">Hydromonas duriensis</name>
    <dbReference type="NCBI Taxonomy" id="1527608"/>
    <lineage>
        <taxon>Bacteria</taxon>
        <taxon>Pseudomonadati</taxon>
        <taxon>Pseudomonadota</taxon>
        <taxon>Betaproteobacteria</taxon>
        <taxon>Burkholderiales</taxon>
        <taxon>Burkholderiaceae</taxon>
        <taxon>Hydromonas</taxon>
    </lineage>
</organism>
<keyword evidence="2" id="KW-1185">Reference proteome</keyword>
<dbReference type="InterPro" id="IPR007497">
    <property type="entry name" value="SIMPL/DUF541"/>
</dbReference>
<evidence type="ECO:0000313" key="1">
    <source>
        <dbReference type="EMBL" id="TDR32385.1"/>
    </source>
</evidence>
<name>A0A4R6YA55_9BURK</name>